<dbReference type="Pfam" id="PF00665">
    <property type="entry name" value="rve"/>
    <property type="match status" value="1"/>
</dbReference>
<feature type="domain" description="Integrase catalytic" evidence="1">
    <location>
        <begin position="112"/>
        <end position="268"/>
    </location>
</feature>
<name>A0AAD4WYC2_PRUDU</name>
<evidence type="ECO:0000259" key="1">
    <source>
        <dbReference type="PROSITE" id="PS50994"/>
    </source>
</evidence>
<reference evidence="2 3" key="1">
    <citation type="journal article" date="2022" name="G3 (Bethesda)">
        <title>Whole-genome sequence and methylome profiling of the almond [Prunus dulcis (Mill.) D.A. Webb] cultivar 'Nonpareil'.</title>
        <authorList>
            <person name="D'Amico-Willman K.M."/>
            <person name="Ouma W.Z."/>
            <person name="Meulia T."/>
            <person name="Sideli G.M."/>
            <person name="Gradziel T.M."/>
            <person name="Fresnedo-Ramirez J."/>
        </authorList>
    </citation>
    <scope>NUCLEOTIDE SEQUENCE [LARGE SCALE GENOMIC DNA]</scope>
    <source>
        <strain evidence="2">Clone GOH B32 T37-40</strain>
    </source>
</reference>
<comment type="caution">
    <text evidence="2">The sequence shown here is derived from an EMBL/GenBank/DDBJ whole genome shotgun (WGS) entry which is preliminary data.</text>
</comment>
<gene>
    <name evidence="2" type="ORF">L3X38_002793</name>
</gene>
<dbReference type="Proteomes" id="UP001054821">
    <property type="component" value="Chromosome 1"/>
</dbReference>
<protein>
    <recommendedName>
        <fullName evidence="1">Integrase catalytic domain-containing protein</fullName>
    </recommendedName>
</protein>
<evidence type="ECO:0000313" key="3">
    <source>
        <dbReference type="Proteomes" id="UP001054821"/>
    </source>
</evidence>
<dbReference type="SUPFAM" id="SSF53098">
    <property type="entry name" value="Ribonuclease H-like"/>
    <property type="match status" value="1"/>
</dbReference>
<dbReference type="PROSITE" id="PS50994">
    <property type="entry name" value="INTEGRASE"/>
    <property type="match status" value="1"/>
</dbReference>
<dbReference type="AlphaFoldDB" id="A0AAD4WYC2"/>
<dbReference type="InterPro" id="IPR036397">
    <property type="entry name" value="RNaseH_sf"/>
</dbReference>
<dbReference type="EMBL" id="JAJFAZ020000001">
    <property type="protein sequence ID" value="KAI5349902.1"/>
    <property type="molecule type" value="Genomic_DNA"/>
</dbReference>
<dbReference type="InterPro" id="IPR012337">
    <property type="entry name" value="RNaseH-like_sf"/>
</dbReference>
<evidence type="ECO:0000313" key="2">
    <source>
        <dbReference type="EMBL" id="KAI5349902.1"/>
    </source>
</evidence>
<sequence>MKYNRKIILPILFDLLLLQEFNHEIRDKKGTENVVADHLSWLVREEDGAIADVPILETFPDGQLLTIQTVDAPWTTPTCGNIVWIKSFKDVYPRPRWTIFCGIVTRLHVEGTSEAPKLQQRFYGTFPASMTNKYILVAVDYVSKWVEAVALPTNDAKVVVKFLQKHIFTRFGTPRAIISDGGTHFCNRQFNSLLAKYGITHKVSTPCHPQTSGQVEISNRELKKILEKTVGTPRKDWSLKLDDALRAYRTAFKTPTGMSPYRLVFGKACHLPMELKHKAYWAIKTLNFDMDAVGEKRMLQLNEMDEFHNEAYENAKIYKERTKAWHDKHIVRKEFHAGQKVLLFNSRLKLYPGKLHSRWSGPFTFVQVFPYGAVEIRNEATTTMFKVNGQRLKLYVEADPIPSPTQIPFRDTE</sequence>
<accession>A0AAD4WYC2</accession>
<organism evidence="2 3">
    <name type="scientific">Prunus dulcis</name>
    <name type="common">Almond</name>
    <name type="synonym">Amygdalus dulcis</name>
    <dbReference type="NCBI Taxonomy" id="3755"/>
    <lineage>
        <taxon>Eukaryota</taxon>
        <taxon>Viridiplantae</taxon>
        <taxon>Streptophyta</taxon>
        <taxon>Embryophyta</taxon>
        <taxon>Tracheophyta</taxon>
        <taxon>Spermatophyta</taxon>
        <taxon>Magnoliopsida</taxon>
        <taxon>eudicotyledons</taxon>
        <taxon>Gunneridae</taxon>
        <taxon>Pentapetalae</taxon>
        <taxon>rosids</taxon>
        <taxon>fabids</taxon>
        <taxon>Rosales</taxon>
        <taxon>Rosaceae</taxon>
        <taxon>Amygdaloideae</taxon>
        <taxon>Amygdaleae</taxon>
        <taxon>Prunus</taxon>
    </lineage>
</organism>
<dbReference type="Gene3D" id="3.30.420.10">
    <property type="entry name" value="Ribonuclease H-like superfamily/Ribonuclease H"/>
    <property type="match status" value="1"/>
</dbReference>
<dbReference type="PANTHER" id="PTHR47266">
    <property type="entry name" value="ENDONUCLEASE-RELATED"/>
    <property type="match status" value="1"/>
</dbReference>
<dbReference type="GO" id="GO:0015074">
    <property type="term" value="P:DNA integration"/>
    <property type="evidence" value="ECO:0007669"/>
    <property type="project" value="InterPro"/>
</dbReference>
<proteinExistence type="predicted"/>
<dbReference type="InterPro" id="IPR001584">
    <property type="entry name" value="Integrase_cat-core"/>
</dbReference>
<dbReference type="GO" id="GO:0003676">
    <property type="term" value="F:nucleic acid binding"/>
    <property type="evidence" value="ECO:0007669"/>
    <property type="project" value="InterPro"/>
</dbReference>
<dbReference type="InterPro" id="IPR052160">
    <property type="entry name" value="Gypsy_RT_Integrase-like"/>
</dbReference>
<keyword evidence="3" id="KW-1185">Reference proteome</keyword>